<proteinExistence type="predicted"/>
<sequence length="189" mass="20041">MIRALFPCVLLLTACSAEVAVTTEPFDQSVQVTSLLEPVYAEVAIDVPNEAVGDVILREISASLTVVNPTRTLTLEAGARLALNGKAEPGTPLFYTNNNLPSYFSAASVLLTTQAFAPGERKPFTITDPVLVQAVGKKRIWLIVNNTVKRLGIGTDTLPVNIVLEDITFHAVVTKPFPGVGGALEVGGL</sequence>
<evidence type="ECO:0000256" key="1">
    <source>
        <dbReference type="SAM" id="SignalP"/>
    </source>
</evidence>
<name>A0A085VZM4_9BACT</name>
<dbReference type="AlphaFoldDB" id="A0A085VZM4"/>
<comment type="caution">
    <text evidence="2">The sequence shown here is derived from an EMBL/GenBank/DDBJ whole genome shotgun (WGS) entry which is preliminary data.</text>
</comment>
<feature type="signal peptide" evidence="1">
    <location>
        <begin position="1"/>
        <end position="19"/>
    </location>
</feature>
<dbReference type="PROSITE" id="PS51257">
    <property type="entry name" value="PROKAR_LIPOPROTEIN"/>
    <property type="match status" value="1"/>
</dbReference>
<keyword evidence="2" id="KW-0449">Lipoprotein</keyword>
<keyword evidence="1" id="KW-0732">Signal</keyword>
<accession>A0A085VZM4</accession>
<dbReference type="PATRIC" id="fig|394096.3.peg.8530"/>
<dbReference type="Proteomes" id="UP000028725">
    <property type="component" value="Unassembled WGS sequence"/>
</dbReference>
<organism evidence="2 3">
    <name type="scientific">Hyalangium minutum</name>
    <dbReference type="NCBI Taxonomy" id="394096"/>
    <lineage>
        <taxon>Bacteria</taxon>
        <taxon>Pseudomonadati</taxon>
        <taxon>Myxococcota</taxon>
        <taxon>Myxococcia</taxon>
        <taxon>Myxococcales</taxon>
        <taxon>Cystobacterineae</taxon>
        <taxon>Archangiaceae</taxon>
        <taxon>Hyalangium</taxon>
    </lineage>
</organism>
<dbReference type="RefSeq" id="WP_044198870.1">
    <property type="nucleotide sequence ID" value="NZ_JMCB01000028.1"/>
</dbReference>
<reference evidence="2 3" key="1">
    <citation type="submission" date="2014-04" db="EMBL/GenBank/DDBJ databases">
        <title>Genome assembly of Hyalangium minutum DSM 14724.</title>
        <authorList>
            <person name="Sharma G."/>
            <person name="Subramanian S."/>
        </authorList>
    </citation>
    <scope>NUCLEOTIDE SEQUENCE [LARGE SCALE GENOMIC DNA]</scope>
    <source>
        <strain evidence="2 3">DSM 14724</strain>
    </source>
</reference>
<dbReference type="OrthoDB" id="5504701at2"/>
<dbReference type="STRING" id="394096.DB31_4800"/>
<keyword evidence="3" id="KW-1185">Reference proteome</keyword>
<feature type="chain" id="PRO_5001799141" evidence="1">
    <location>
        <begin position="20"/>
        <end position="189"/>
    </location>
</feature>
<evidence type="ECO:0000313" key="2">
    <source>
        <dbReference type="EMBL" id="KFE60887.1"/>
    </source>
</evidence>
<protein>
    <submittedName>
        <fullName evidence="2">Putative lipoprotein</fullName>
    </submittedName>
</protein>
<dbReference type="EMBL" id="JMCB01000028">
    <property type="protein sequence ID" value="KFE60887.1"/>
    <property type="molecule type" value="Genomic_DNA"/>
</dbReference>
<evidence type="ECO:0000313" key="3">
    <source>
        <dbReference type="Proteomes" id="UP000028725"/>
    </source>
</evidence>
<gene>
    <name evidence="2" type="ORF">DB31_4800</name>
</gene>